<evidence type="ECO:0000256" key="12">
    <source>
        <dbReference type="ARBA" id="ARBA00023157"/>
    </source>
</evidence>
<evidence type="ECO:0000256" key="2">
    <source>
        <dbReference type="ARBA" id="ARBA00006003"/>
    </source>
</evidence>
<keyword evidence="5" id="KW-0812">Transmembrane</keyword>
<keyword evidence="11" id="KW-0472">Membrane</keyword>
<gene>
    <name evidence="15" type="primary">AVEN_7871_1</name>
    <name evidence="15" type="ORF">NPIL_382361</name>
</gene>
<evidence type="ECO:0000313" key="15">
    <source>
        <dbReference type="EMBL" id="GFU10556.1"/>
    </source>
</evidence>
<evidence type="ECO:0000256" key="5">
    <source>
        <dbReference type="ARBA" id="ARBA00022692"/>
    </source>
</evidence>
<reference evidence="15" key="1">
    <citation type="submission" date="2020-08" db="EMBL/GenBank/DDBJ databases">
        <title>Multicomponent nature underlies the extraordinary mechanical properties of spider dragline silk.</title>
        <authorList>
            <person name="Kono N."/>
            <person name="Nakamura H."/>
            <person name="Mori M."/>
            <person name="Yoshida Y."/>
            <person name="Ohtoshi R."/>
            <person name="Malay A.D."/>
            <person name="Moran D.A.P."/>
            <person name="Tomita M."/>
            <person name="Numata K."/>
            <person name="Arakawa K."/>
        </authorList>
    </citation>
    <scope>NUCLEOTIDE SEQUENCE</scope>
</reference>
<dbReference type="GO" id="GO:0000139">
    <property type="term" value="C:Golgi membrane"/>
    <property type="evidence" value="ECO:0007669"/>
    <property type="project" value="UniProtKB-SubCell"/>
</dbReference>
<dbReference type="Gene3D" id="3.90.1480.20">
    <property type="entry name" value="Glycosyl transferase family 29"/>
    <property type="match status" value="1"/>
</dbReference>
<keyword evidence="13" id="KW-0325">Glycoprotein</keyword>
<keyword evidence="10" id="KW-0443">Lipid metabolism</keyword>
<evidence type="ECO:0000256" key="11">
    <source>
        <dbReference type="ARBA" id="ARBA00023136"/>
    </source>
</evidence>
<keyword evidence="16" id="KW-1185">Reference proteome</keyword>
<dbReference type="Pfam" id="PF00777">
    <property type="entry name" value="Glyco_transf_29"/>
    <property type="match status" value="1"/>
</dbReference>
<keyword evidence="9" id="KW-0333">Golgi apparatus</keyword>
<keyword evidence="7" id="KW-0730">Sialic acid</keyword>
<proteinExistence type="inferred from homology"/>
<evidence type="ECO:0000256" key="10">
    <source>
        <dbReference type="ARBA" id="ARBA00023098"/>
    </source>
</evidence>
<dbReference type="InterPro" id="IPR038578">
    <property type="entry name" value="GT29-like_sf"/>
</dbReference>
<evidence type="ECO:0000256" key="8">
    <source>
        <dbReference type="ARBA" id="ARBA00022989"/>
    </source>
</evidence>
<dbReference type="Proteomes" id="UP000887013">
    <property type="component" value="Unassembled WGS sequence"/>
</dbReference>
<dbReference type="OrthoDB" id="10264956at2759"/>
<sequence length="263" mass="30009">MTVLGVERIKSGDFIGCVWLNEFFLWSVILVLLIGTSGHLLQSAWGNEIDKDHSCVFRFGFSPTKGYEEYVGSRTTARIVDSFRFFPFLKKPQKLITGPFTSDLWFLFDRSPGDITRFHGPFLKSLLQKHDTQFFWFNLEVEKEIFNSLSNKRLNSIGKRVSALWFTTRVIEDAGCKTLTIYGVPDAQICKRNLNISIPSLYWNQSSPDLCENGVDASMISTNSKASVSQVPTIAERKSLPAWAKQHLYKFDQKSPTWSQSII</sequence>
<dbReference type="EMBL" id="BMAW01029110">
    <property type="protein sequence ID" value="GFU10556.1"/>
    <property type="molecule type" value="Genomic_DNA"/>
</dbReference>
<protein>
    <submittedName>
        <fullName evidence="15">Uncharacterized protein</fullName>
    </submittedName>
</protein>
<evidence type="ECO:0000256" key="4">
    <source>
        <dbReference type="ARBA" id="ARBA00022679"/>
    </source>
</evidence>
<keyword evidence="3" id="KW-0328">Glycosyltransferase</keyword>
<comment type="subcellular location">
    <subcellularLocation>
        <location evidence="1">Golgi apparatus membrane</location>
        <topology evidence="1">Single-pass type II membrane protein</topology>
    </subcellularLocation>
</comment>
<dbReference type="PANTHER" id="PTHR45906:SF1">
    <property type="entry name" value="ALPHA-N-ACETYL-NEURAMINYL-2,3-BETA-GALACTOSYL-1, 3-N-ACETYL-GALACTOSAMINIDE ALPHA-2,6-SIALYLTRANSFERASE-LIKE"/>
    <property type="match status" value="1"/>
</dbReference>
<dbReference type="PANTHER" id="PTHR45906">
    <property type="entry name" value="ALPHA-N-ACETYL-NEURAMINYL-2,3-BETA-GALACTOSYL-1, 3-N-ACETYL-GALACTOSAMINIDE ALPHA-2,6-SIALYLTRANSFERASE-LIKE"/>
    <property type="match status" value="1"/>
</dbReference>
<keyword evidence="6" id="KW-0735">Signal-anchor</keyword>
<dbReference type="GO" id="GO:0001665">
    <property type="term" value="F:alpha-N-acetylgalactosaminide alpha-2,6-sialyltransferase activity"/>
    <property type="evidence" value="ECO:0007669"/>
    <property type="project" value="TreeGrafter"/>
</dbReference>
<dbReference type="InterPro" id="IPR001675">
    <property type="entry name" value="Glyco_trans_29"/>
</dbReference>
<dbReference type="AlphaFoldDB" id="A0A8X6QFB0"/>
<keyword evidence="8" id="KW-1133">Transmembrane helix</keyword>
<organism evidence="15 16">
    <name type="scientific">Nephila pilipes</name>
    <name type="common">Giant wood spider</name>
    <name type="synonym">Nephila maculata</name>
    <dbReference type="NCBI Taxonomy" id="299642"/>
    <lineage>
        <taxon>Eukaryota</taxon>
        <taxon>Metazoa</taxon>
        <taxon>Ecdysozoa</taxon>
        <taxon>Arthropoda</taxon>
        <taxon>Chelicerata</taxon>
        <taxon>Arachnida</taxon>
        <taxon>Araneae</taxon>
        <taxon>Araneomorphae</taxon>
        <taxon>Entelegynae</taxon>
        <taxon>Araneoidea</taxon>
        <taxon>Nephilidae</taxon>
        <taxon>Nephila</taxon>
    </lineage>
</organism>
<name>A0A8X6QFB0_NEPPI</name>
<keyword evidence="4" id="KW-0808">Transferase</keyword>
<evidence type="ECO:0000256" key="1">
    <source>
        <dbReference type="ARBA" id="ARBA00004323"/>
    </source>
</evidence>
<keyword evidence="12" id="KW-1015">Disulfide bond</keyword>
<comment type="caution">
    <text evidence="15">The sequence shown here is derived from an EMBL/GenBank/DDBJ whole genome shotgun (WGS) entry which is preliminary data.</text>
</comment>
<evidence type="ECO:0000256" key="3">
    <source>
        <dbReference type="ARBA" id="ARBA00022676"/>
    </source>
</evidence>
<evidence type="ECO:0000256" key="14">
    <source>
        <dbReference type="ARBA" id="ARBA00043744"/>
    </source>
</evidence>
<dbReference type="GO" id="GO:0001574">
    <property type="term" value="P:ganglioside biosynthetic process"/>
    <property type="evidence" value="ECO:0007669"/>
    <property type="project" value="TreeGrafter"/>
</dbReference>
<evidence type="ECO:0000256" key="6">
    <source>
        <dbReference type="ARBA" id="ARBA00022968"/>
    </source>
</evidence>
<evidence type="ECO:0000256" key="7">
    <source>
        <dbReference type="ARBA" id="ARBA00022981"/>
    </source>
</evidence>
<evidence type="ECO:0000256" key="13">
    <source>
        <dbReference type="ARBA" id="ARBA00023180"/>
    </source>
</evidence>
<evidence type="ECO:0000313" key="16">
    <source>
        <dbReference type="Proteomes" id="UP000887013"/>
    </source>
</evidence>
<accession>A0A8X6QFB0</accession>
<comment type="catalytic activity">
    <reaction evidence="14">
        <text>a ganglioside GM1b (d18:1(4E)) + CMP-N-acetyl-beta-neuraminate = a ganglioside GD1alpha (d18:1(4E)) + CMP + H(+)</text>
        <dbReference type="Rhea" id="RHEA:41968"/>
        <dbReference type="ChEBI" id="CHEBI:15378"/>
        <dbReference type="ChEBI" id="CHEBI:57812"/>
        <dbReference type="ChEBI" id="CHEBI:60377"/>
        <dbReference type="ChEBI" id="CHEBI:78568"/>
        <dbReference type="ChEBI" id="CHEBI:78569"/>
    </reaction>
    <physiologicalReaction direction="left-to-right" evidence="14">
        <dbReference type="Rhea" id="RHEA:41969"/>
    </physiologicalReaction>
</comment>
<evidence type="ECO:0000256" key="9">
    <source>
        <dbReference type="ARBA" id="ARBA00023034"/>
    </source>
</evidence>
<comment type="similarity">
    <text evidence="2">Belongs to the glycosyltransferase 29 family.</text>
</comment>